<proteinExistence type="predicted"/>
<evidence type="ECO:0000256" key="1">
    <source>
        <dbReference type="ARBA" id="ARBA00022801"/>
    </source>
</evidence>
<dbReference type="InterPro" id="IPR029058">
    <property type="entry name" value="AB_hydrolase_fold"/>
</dbReference>
<dbReference type="EMBL" id="ML977020">
    <property type="protein sequence ID" value="KAF1951064.1"/>
    <property type="molecule type" value="Genomic_DNA"/>
</dbReference>
<dbReference type="AlphaFoldDB" id="A0A6A5TG00"/>
<organism evidence="3 4">
    <name type="scientific">Byssothecium circinans</name>
    <dbReference type="NCBI Taxonomy" id="147558"/>
    <lineage>
        <taxon>Eukaryota</taxon>
        <taxon>Fungi</taxon>
        <taxon>Dikarya</taxon>
        <taxon>Ascomycota</taxon>
        <taxon>Pezizomycotina</taxon>
        <taxon>Dothideomycetes</taxon>
        <taxon>Pleosporomycetidae</taxon>
        <taxon>Pleosporales</taxon>
        <taxon>Massarineae</taxon>
        <taxon>Massarinaceae</taxon>
        <taxon>Byssothecium</taxon>
    </lineage>
</organism>
<dbReference type="GO" id="GO:0019748">
    <property type="term" value="P:secondary metabolic process"/>
    <property type="evidence" value="ECO:0007669"/>
    <property type="project" value="TreeGrafter"/>
</dbReference>
<dbReference type="GO" id="GO:0005737">
    <property type="term" value="C:cytoplasm"/>
    <property type="evidence" value="ECO:0007669"/>
    <property type="project" value="TreeGrafter"/>
</dbReference>
<dbReference type="OrthoDB" id="2094269at2759"/>
<gene>
    <name evidence="3" type="ORF">CC80DRAFT_425430</name>
</gene>
<sequence>ARIRQSLGDNHEYVFVDGSVPHLKASKTSQNRMKGSYVFRNVDSAQRLYADLVSMIKIEAPFNGVIGFSEGAAVALSLLSMHERLLRDQGSSPFHFKCGIFFCAGAAFDATLLHDGVLRKLDLASGDRAVTFPTAHIWARKDDVHPGFGEVSRVICSTSSVEEYVHELGHTVPGARSDDGVVEAVRAIRRTIERARDV</sequence>
<name>A0A6A5TG00_9PLEO</name>
<dbReference type="SUPFAM" id="SSF53474">
    <property type="entry name" value="alpha/beta-Hydrolases"/>
    <property type="match status" value="1"/>
</dbReference>
<dbReference type="PANTHER" id="PTHR48070">
    <property type="entry name" value="ESTERASE OVCA2"/>
    <property type="match status" value="1"/>
</dbReference>
<dbReference type="InterPro" id="IPR005645">
    <property type="entry name" value="FSH-like_dom"/>
</dbReference>
<dbReference type="PANTHER" id="PTHR48070:SF6">
    <property type="entry name" value="ESTERASE OVCA2"/>
    <property type="match status" value="1"/>
</dbReference>
<keyword evidence="4" id="KW-1185">Reference proteome</keyword>
<dbReference type="GO" id="GO:0005634">
    <property type="term" value="C:nucleus"/>
    <property type="evidence" value="ECO:0007669"/>
    <property type="project" value="TreeGrafter"/>
</dbReference>
<feature type="domain" description="Serine hydrolase" evidence="2">
    <location>
        <begin position="3"/>
        <end position="177"/>
    </location>
</feature>
<reference evidence="3" key="1">
    <citation type="journal article" date="2020" name="Stud. Mycol.">
        <title>101 Dothideomycetes genomes: a test case for predicting lifestyles and emergence of pathogens.</title>
        <authorList>
            <person name="Haridas S."/>
            <person name="Albert R."/>
            <person name="Binder M."/>
            <person name="Bloem J."/>
            <person name="Labutti K."/>
            <person name="Salamov A."/>
            <person name="Andreopoulos B."/>
            <person name="Baker S."/>
            <person name="Barry K."/>
            <person name="Bills G."/>
            <person name="Bluhm B."/>
            <person name="Cannon C."/>
            <person name="Castanera R."/>
            <person name="Culley D."/>
            <person name="Daum C."/>
            <person name="Ezra D."/>
            <person name="Gonzalez J."/>
            <person name="Henrissat B."/>
            <person name="Kuo A."/>
            <person name="Liang C."/>
            <person name="Lipzen A."/>
            <person name="Lutzoni F."/>
            <person name="Magnuson J."/>
            <person name="Mondo S."/>
            <person name="Nolan M."/>
            <person name="Ohm R."/>
            <person name="Pangilinan J."/>
            <person name="Park H.-J."/>
            <person name="Ramirez L."/>
            <person name="Alfaro M."/>
            <person name="Sun H."/>
            <person name="Tritt A."/>
            <person name="Yoshinaga Y."/>
            <person name="Zwiers L.-H."/>
            <person name="Turgeon B."/>
            <person name="Goodwin S."/>
            <person name="Spatafora J."/>
            <person name="Crous P."/>
            <person name="Grigoriev I."/>
        </authorList>
    </citation>
    <scope>NUCLEOTIDE SEQUENCE</scope>
    <source>
        <strain evidence="3">CBS 675.92</strain>
    </source>
</reference>
<dbReference type="InterPro" id="IPR050593">
    <property type="entry name" value="LovG"/>
</dbReference>
<protein>
    <recommendedName>
        <fullName evidence="2">Serine hydrolase domain-containing protein</fullName>
    </recommendedName>
</protein>
<evidence type="ECO:0000313" key="4">
    <source>
        <dbReference type="Proteomes" id="UP000800035"/>
    </source>
</evidence>
<evidence type="ECO:0000313" key="3">
    <source>
        <dbReference type="EMBL" id="KAF1951064.1"/>
    </source>
</evidence>
<dbReference type="GO" id="GO:0016787">
    <property type="term" value="F:hydrolase activity"/>
    <property type="evidence" value="ECO:0007669"/>
    <property type="project" value="UniProtKB-KW"/>
</dbReference>
<keyword evidence="1" id="KW-0378">Hydrolase</keyword>
<dbReference type="Proteomes" id="UP000800035">
    <property type="component" value="Unassembled WGS sequence"/>
</dbReference>
<dbReference type="Pfam" id="PF03959">
    <property type="entry name" value="FSH1"/>
    <property type="match status" value="1"/>
</dbReference>
<dbReference type="Gene3D" id="3.40.50.1820">
    <property type="entry name" value="alpha/beta hydrolase"/>
    <property type="match status" value="1"/>
</dbReference>
<accession>A0A6A5TG00</accession>
<evidence type="ECO:0000259" key="2">
    <source>
        <dbReference type="Pfam" id="PF03959"/>
    </source>
</evidence>
<feature type="non-terminal residue" evidence="3">
    <location>
        <position position="1"/>
    </location>
</feature>